<dbReference type="EMBL" id="ML213540">
    <property type="protein sequence ID" value="TFK45583.1"/>
    <property type="molecule type" value="Genomic_DNA"/>
</dbReference>
<proteinExistence type="predicted"/>
<dbReference type="Proteomes" id="UP000305948">
    <property type="component" value="Unassembled WGS sequence"/>
</dbReference>
<keyword evidence="2" id="KW-1185">Reference proteome</keyword>
<reference evidence="1 2" key="1">
    <citation type="journal article" date="2019" name="Nat. Ecol. Evol.">
        <title>Megaphylogeny resolves global patterns of mushroom evolution.</title>
        <authorList>
            <person name="Varga T."/>
            <person name="Krizsan K."/>
            <person name="Foldi C."/>
            <person name="Dima B."/>
            <person name="Sanchez-Garcia M."/>
            <person name="Sanchez-Ramirez S."/>
            <person name="Szollosi G.J."/>
            <person name="Szarkandi J.G."/>
            <person name="Papp V."/>
            <person name="Albert L."/>
            <person name="Andreopoulos W."/>
            <person name="Angelini C."/>
            <person name="Antonin V."/>
            <person name="Barry K.W."/>
            <person name="Bougher N.L."/>
            <person name="Buchanan P."/>
            <person name="Buyck B."/>
            <person name="Bense V."/>
            <person name="Catcheside P."/>
            <person name="Chovatia M."/>
            <person name="Cooper J."/>
            <person name="Damon W."/>
            <person name="Desjardin D."/>
            <person name="Finy P."/>
            <person name="Geml J."/>
            <person name="Haridas S."/>
            <person name="Hughes K."/>
            <person name="Justo A."/>
            <person name="Karasinski D."/>
            <person name="Kautmanova I."/>
            <person name="Kiss B."/>
            <person name="Kocsube S."/>
            <person name="Kotiranta H."/>
            <person name="LaButti K.M."/>
            <person name="Lechner B.E."/>
            <person name="Liimatainen K."/>
            <person name="Lipzen A."/>
            <person name="Lukacs Z."/>
            <person name="Mihaltcheva S."/>
            <person name="Morgado L.N."/>
            <person name="Niskanen T."/>
            <person name="Noordeloos M.E."/>
            <person name="Ohm R.A."/>
            <person name="Ortiz-Santana B."/>
            <person name="Ovrebo C."/>
            <person name="Racz N."/>
            <person name="Riley R."/>
            <person name="Savchenko A."/>
            <person name="Shiryaev A."/>
            <person name="Soop K."/>
            <person name="Spirin V."/>
            <person name="Szebenyi C."/>
            <person name="Tomsovsky M."/>
            <person name="Tulloss R.E."/>
            <person name="Uehling J."/>
            <person name="Grigoriev I.V."/>
            <person name="Vagvolgyi C."/>
            <person name="Papp T."/>
            <person name="Martin F.M."/>
            <person name="Miettinen O."/>
            <person name="Hibbett D.S."/>
            <person name="Nagy L.G."/>
        </authorList>
    </citation>
    <scope>NUCLEOTIDE SEQUENCE [LARGE SCALE GENOMIC DNA]</scope>
    <source>
        <strain evidence="1 2">OMC1185</strain>
    </source>
</reference>
<dbReference type="STRING" id="5364.A0A5C3MLH2"/>
<evidence type="ECO:0008006" key="3">
    <source>
        <dbReference type="Google" id="ProtNLM"/>
    </source>
</evidence>
<dbReference type="OrthoDB" id="2422225at2759"/>
<sequence length="486" mass="54066">MVGDLGGSLDVGMASLVPEGHDHARLDMVKPRKLYAKQCQVEVRKLPLSHSQLASIDKLYATGAIHSAQYDPDHLTTQASILEFMQAHGLDGQSRQQLEGRWHAQWGVSWDVGKEGDRHWRTLLQCACGYHTDARQQHDMKKCDPSGELDHADPKPWERRNPYDYTGCLAHIEITDRVSDGAVLCIVGYFQHNTECEAATMKRLPAVPLHPHVYEVALQQLQTGGSKAQGVDTTEDAQNNLDDWLNEKSPNFRPEIRDAVFYYASHADQGERLKVCISTKEMDRAAWEIAHQSLIMLDGMFGLCTSRLLLFVAMGVDQAGKGVPLALFLFSAPTGNKATHAGYNREILTELLTQWKDHLSRSSPSTMAFMPLIAITDTDTKERSALLDVWPGLWPLLLKAQEGDTWKLHTRSRLQNLESRLMESTEHAAALQLIEDECLNFNALARVGGSSGAHAAKAGLTLSSYELSSSYCGWLLASIIMQQLPK</sequence>
<dbReference type="AlphaFoldDB" id="A0A5C3MLH2"/>
<name>A0A5C3MLH2_9AGAM</name>
<protein>
    <recommendedName>
        <fullName evidence="3">MULE transposase domain-containing protein</fullName>
    </recommendedName>
</protein>
<evidence type="ECO:0000313" key="2">
    <source>
        <dbReference type="Proteomes" id="UP000305948"/>
    </source>
</evidence>
<accession>A0A5C3MLH2</accession>
<organism evidence="1 2">
    <name type="scientific">Heliocybe sulcata</name>
    <dbReference type="NCBI Taxonomy" id="5364"/>
    <lineage>
        <taxon>Eukaryota</taxon>
        <taxon>Fungi</taxon>
        <taxon>Dikarya</taxon>
        <taxon>Basidiomycota</taxon>
        <taxon>Agaricomycotina</taxon>
        <taxon>Agaricomycetes</taxon>
        <taxon>Gloeophyllales</taxon>
        <taxon>Gloeophyllaceae</taxon>
        <taxon>Heliocybe</taxon>
    </lineage>
</organism>
<gene>
    <name evidence="1" type="ORF">OE88DRAFT_1649201</name>
</gene>
<evidence type="ECO:0000313" key="1">
    <source>
        <dbReference type="EMBL" id="TFK45583.1"/>
    </source>
</evidence>